<evidence type="ECO:0000256" key="2">
    <source>
        <dbReference type="ARBA" id="ARBA00023002"/>
    </source>
</evidence>
<evidence type="ECO:0008006" key="7">
    <source>
        <dbReference type="Google" id="ProtNLM"/>
    </source>
</evidence>
<feature type="domain" description="FAD-dependent oxidoreductase 2 FAD-binding" evidence="3">
    <location>
        <begin position="8"/>
        <end position="40"/>
    </location>
</feature>
<reference evidence="5 6" key="1">
    <citation type="journal article" date="2024" name="Plant Biotechnol. J.">
        <title>Dendrobium thyrsiflorum genome and its molecular insights into genes involved in important horticultural traits.</title>
        <authorList>
            <person name="Chen B."/>
            <person name="Wang J.Y."/>
            <person name="Zheng P.J."/>
            <person name="Li K.L."/>
            <person name="Liang Y.M."/>
            <person name="Chen X.F."/>
            <person name="Zhang C."/>
            <person name="Zhao X."/>
            <person name="He X."/>
            <person name="Zhang G.Q."/>
            <person name="Liu Z.J."/>
            <person name="Xu Q."/>
        </authorList>
    </citation>
    <scope>NUCLEOTIDE SEQUENCE [LARGE SCALE GENOMIC DNA]</scope>
    <source>
        <strain evidence="5">GZMU011</strain>
    </source>
</reference>
<feature type="domain" description="FAR1" evidence="4">
    <location>
        <begin position="90"/>
        <end position="176"/>
    </location>
</feature>
<comment type="caution">
    <text evidence="5">The sequence shown here is derived from an EMBL/GenBank/DDBJ whole genome shotgun (WGS) entry which is preliminary data.</text>
</comment>
<keyword evidence="1" id="KW-0285">Flavoprotein</keyword>
<dbReference type="PANTHER" id="PTHR46328">
    <property type="entry name" value="FAR-RED IMPAIRED RESPONSIVE (FAR1) FAMILY PROTEIN-RELATED"/>
    <property type="match status" value="1"/>
</dbReference>
<accession>A0ABD0VCF1</accession>
<dbReference type="EMBL" id="JANQDX010000006">
    <property type="protein sequence ID" value="KAL0922877.1"/>
    <property type="molecule type" value="Genomic_DNA"/>
</dbReference>
<keyword evidence="2" id="KW-0560">Oxidoreductase</keyword>
<dbReference type="InterPro" id="IPR036188">
    <property type="entry name" value="FAD/NAD-bd_sf"/>
</dbReference>
<dbReference type="Pfam" id="PF00890">
    <property type="entry name" value="FAD_binding_2"/>
    <property type="match status" value="1"/>
</dbReference>
<dbReference type="InterPro" id="IPR004330">
    <property type="entry name" value="FAR1_DNA_bnd_dom"/>
</dbReference>
<dbReference type="Proteomes" id="UP001552299">
    <property type="component" value="Unassembled WGS sequence"/>
</dbReference>
<dbReference type="Pfam" id="PF03101">
    <property type="entry name" value="FAR1"/>
    <property type="match status" value="1"/>
</dbReference>
<gene>
    <name evidence="5" type="ORF">M5K25_006905</name>
</gene>
<name>A0ABD0VCF1_DENTH</name>
<evidence type="ECO:0000259" key="3">
    <source>
        <dbReference type="Pfam" id="PF00890"/>
    </source>
</evidence>
<dbReference type="SUPFAM" id="SSF51905">
    <property type="entry name" value="FAD/NAD(P)-binding domain"/>
    <property type="match status" value="1"/>
</dbReference>
<dbReference type="GO" id="GO:0016491">
    <property type="term" value="F:oxidoreductase activity"/>
    <property type="evidence" value="ECO:0007669"/>
    <property type="project" value="UniProtKB-KW"/>
</dbReference>
<dbReference type="AlphaFoldDB" id="A0ABD0VCF1"/>
<evidence type="ECO:0000313" key="5">
    <source>
        <dbReference type="EMBL" id="KAL0922877.1"/>
    </source>
</evidence>
<organism evidence="5 6">
    <name type="scientific">Dendrobium thyrsiflorum</name>
    <name type="common">Pinecone-like raceme dendrobium</name>
    <name type="synonym">Orchid</name>
    <dbReference type="NCBI Taxonomy" id="117978"/>
    <lineage>
        <taxon>Eukaryota</taxon>
        <taxon>Viridiplantae</taxon>
        <taxon>Streptophyta</taxon>
        <taxon>Embryophyta</taxon>
        <taxon>Tracheophyta</taxon>
        <taxon>Spermatophyta</taxon>
        <taxon>Magnoliopsida</taxon>
        <taxon>Liliopsida</taxon>
        <taxon>Asparagales</taxon>
        <taxon>Orchidaceae</taxon>
        <taxon>Epidendroideae</taxon>
        <taxon>Malaxideae</taxon>
        <taxon>Dendrobiinae</taxon>
        <taxon>Dendrobium</taxon>
    </lineage>
</organism>
<evidence type="ECO:0000259" key="4">
    <source>
        <dbReference type="Pfam" id="PF03101"/>
    </source>
</evidence>
<dbReference type="InterPro" id="IPR003953">
    <property type="entry name" value="FAD-dep_OxRdtase_2_FAD-bd"/>
</dbReference>
<proteinExistence type="predicted"/>
<evidence type="ECO:0000313" key="6">
    <source>
        <dbReference type="Proteomes" id="UP001552299"/>
    </source>
</evidence>
<evidence type="ECO:0000256" key="1">
    <source>
        <dbReference type="ARBA" id="ARBA00022630"/>
    </source>
</evidence>
<sequence length="206" mass="23345">MSCDESYDAIVVGSGYGGAVAACRMSLAGIKVCLIEKGKRWEPKDFPRDVFSLISAVRMEWRKWGISIGSDKTLFQRGVYRSEKEAYETYCEYAHNVGLSVRKEHHSYWPNSRSIKLKDFVCSKVGQKKGIDLNCQTKYRKSNTRMGCPAMIIFAVSQDGVWTVQKSIESHNHVLARRADQHLLRSCRNISDEKALILKSMIEAGI</sequence>
<keyword evidence="6" id="KW-1185">Reference proteome</keyword>
<protein>
    <recommendedName>
        <fullName evidence="7">Protein FAR1-RELATED SEQUENCE</fullName>
    </recommendedName>
</protein>
<dbReference type="Gene3D" id="3.50.50.60">
    <property type="entry name" value="FAD/NAD(P)-binding domain"/>
    <property type="match status" value="1"/>
</dbReference>
<dbReference type="PANTHER" id="PTHR46328:SF44">
    <property type="entry name" value="FAR1 DOMAIN-CONTAINING PROTEIN"/>
    <property type="match status" value="1"/>
</dbReference>